<organism evidence="2 3">
    <name type="scientific">Fervidicoccus fontis</name>
    <dbReference type="NCBI Taxonomy" id="683846"/>
    <lineage>
        <taxon>Archaea</taxon>
        <taxon>Thermoproteota</taxon>
        <taxon>Thermoprotei</taxon>
        <taxon>Fervidicoccales</taxon>
        <taxon>Fervidicoccaceae</taxon>
        <taxon>Fervidicoccus</taxon>
    </lineage>
</organism>
<evidence type="ECO:0000313" key="3">
    <source>
        <dbReference type="Proteomes" id="UP000652307"/>
    </source>
</evidence>
<dbReference type="CDD" id="cd07432">
    <property type="entry name" value="PHP_HisPPase"/>
    <property type="match status" value="1"/>
</dbReference>
<comment type="caution">
    <text evidence="2">The sequence shown here is derived from an EMBL/GenBank/DDBJ whole genome shotgun (WGS) entry which is preliminary data.</text>
</comment>
<dbReference type="EMBL" id="JADEZV010000001">
    <property type="protein sequence ID" value="MBE9390740.1"/>
    <property type="molecule type" value="Genomic_DNA"/>
</dbReference>
<accession>A0A843AGV2</accession>
<dbReference type="GeneID" id="12450490"/>
<dbReference type="SMART" id="SM00481">
    <property type="entry name" value="POLIIIAc"/>
    <property type="match status" value="1"/>
</dbReference>
<dbReference type="Gene3D" id="3.20.20.140">
    <property type="entry name" value="Metal-dependent hydrolases"/>
    <property type="match status" value="1"/>
</dbReference>
<dbReference type="InterPro" id="IPR004013">
    <property type="entry name" value="PHP_dom"/>
</dbReference>
<dbReference type="InterPro" id="IPR052018">
    <property type="entry name" value="PHP_domain"/>
</dbReference>
<proteinExistence type="predicted"/>
<dbReference type="PANTHER" id="PTHR42924">
    <property type="entry name" value="EXONUCLEASE"/>
    <property type="match status" value="1"/>
</dbReference>
<dbReference type="GO" id="GO:0035312">
    <property type="term" value="F:5'-3' DNA exonuclease activity"/>
    <property type="evidence" value="ECO:0007669"/>
    <property type="project" value="TreeGrafter"/>
</dbReference>
<dbReference type="Pfam" id="PF02811">
    <property type="entry name" value="PHP"/>
    <property type="match status" value="1"/>
</dbReference>
<protein>
    <submittedName>
        <fullName evidence="2">PHP domain-containing protein</fullName>
    </submittedName>
</protein>
<evidence type="ECO:0000259" key="1">
    <source>
        <dbReference type="SMART" id="SM00481"/>
    </source>
</evidence>
<name>A0A843AGV2_9CREN</name>
<dbReference type="Proteomes" id="UP000652307">
    <property type="component" value="Unassembled WGS sequence"/>
</dbReference>
<gene>
    <name evidence="2" type="ORF">IOK49_01390</name>
</gene>
<dbReference type="Pfam" id="PF13263">
    <property type="entry name" value="PHP_C"/>
    <property type="match status" value="1"/>
</dbReference>
<dbReference type="AlphaFoldDB" id="A0A843AGV2"/>
<reference evidence="2" key="1">
    <citation type="submission" date="2020-10" db="EMBL/GenBank/DDBJ databases">
        <title>Fervidococcus fontis strain 3639Fd - the first crenarchaeon capable of growth on lipids.</title>
        <authorList>
            <person name="Kochetkova T.V."/>
            <person name="Elcheninov A.G."/>
            <person name="Toschakov S.V."/>
            <person name="Kublanov I.V."/>
        </authorList>
    </citation>
    <scope>NUCLEOTIDE SEQUENCE</scope>
    <source>
        <strain evidence="2">3639Fd</strain>
    </source>
</reference>
<dbReference type="GO" id="GO:0004534">
    <property type="term" value="F:5'-3' RNA exonuclease activity"/>
    <property type="evidence" value="ECO:0007669"/>
    <property type="project" value="TreeGrafter"/>
</dbReference>
<dbReference type="OMA" id="HPFDSMR"/>
<dbReference type="RefSeq" id="WP_014558512.1">
    <property type="nucleotide sequence ID" value="NZ_JADEZV010000001.1"/>
</dbReference>
<dbReference type="InterPro" id="IPR016195">
    <property type="entry name" value="Pol/histidinol_Pase-like"/>
</dbReference>
<dbReference type="SUPFAM" id="SSF89550">
    <property type="entry name" value="PHP domain-like"/>
    <property type="match status" value="1"/>
</dbReference>
<feature type="domain" description="Polymerase/histidinol phosphatase N-terminal" evidence="1">
    <location>
        <begin position="8"/>
        <end position="75"/>
    </location>
</feature>
<dbReference type="PANTHER" id="PTHR42924:SF3">
    <property type="entry name" value="POLYMERASE_HISTIDINOL PHOSPHATASE N-TERMINAL DOMAIN-CONTAINING PROTEIN"/>
    <property type="match status" value="1"/>
</dbReference>
<dbReference type="InterPro" id="IPR003141">
    <property type="entry name" value="Pol/His_phosphatase_N"/>
</dbReference>
<sequence>MERVRLSVDMHMHSNFSDGESDVESILLHAERIGLNAVSITDHNTFQGSFHASKVAKEKGIGIHVVMGSEVRTDVGDTLVYCREPIEIRKGMPFLELYDRARENSCFLAFAHPFDIFRNGISMGDLHRLWEKIDAIECFNSNSLFLTNSKAYRFAREHSIPCMASSDAHTLKNIGIFRMIVSLESSEDLYYSLFSSIKVGRVELIHRRVPISVRVDKLRWSIKRKLNMQ</sequence>
<evidence type="ECO:0000313" key="2">
    <source>
        <dbReference type="EMBL" id="MBE9390740.1"/>
    </source>
</evidence>